<dbReference type="Gene3D" id="3.40.50.2000">
    <property type="entry name" value="Glycogen Phosphorylase B"/>
    <property type="match status" value="2"/>
</dbReference>
<protein>
    <submittedName>
        <fullName evidence="3">Galacturonosyltransferase</fullName>
    </submittedName>
</protein>
<dbReference type="InterPro" id="IPR001296">
    <property type="entry name" value="Glyco_trans_1"/>
</dbReference>
<dbReference type="PANTHER" id="PTHR12526:SF630">
    <property type="entry name" value="GLYCOSYLTRANSFERASE"/>
    <property type="match status" value="1"/>
</dbReference>
<evidence type="ECO:0000259" key="1">
    <source>
        <dbReference type="Pfam" id="PF00534"/>
    </source>
</evidence>
<feature type="domain" description="Glycosyltransferase subfamily 4-like N-terminal" evidence="2">
    <location>
        <begin position="3"/>
        <end position="146"/>
    </location>
</feature>
<sequence length="361" mass="41337">MGKILILANNDIGLYKFRKELIEELLKNNQVVISLPNGEFVKELVNLGCEFIDTNISRRGTNPITDLRLMFEYKKILNRVKPDVVLSYTIKPNVYGGMMCRLTKTPYISNITGLGTAVENGGVLQSITIFLYKLALKNASCVFFQNKENAEFINSKGIIKGKQKIIPGSGVNLDHYEILDYPEDDTINFLFISRVMKQKGIDQYLDAAEHIRKKYPNTQFHILGFCEESYEEKLKAMHEEGIIQYHGMQSDVRKFHQISHCTIHPTYYPEGMSNVLLESAACGRPIITTNRSGCREIVDDGVNGYVVEEQNSQDLIEKIEKFLALKYEEKKQMGLAGRAKVERDFDRQIVVEAYKYETIKF</sequence>
<dbReference type="Pfam" id="PF00534">
    <property type="entry name" value="Glycos_transf_1"/>
    <property type="match status" value="1"/>
</dbReference>
<accession>A0A1G5AHJ2</accession>
<evidence type="ECO:0000313" key="4">
    <source>
        <dbReference type="Proteomes" id="UP000198636"/>
    </source>
</evidence>
<dbReference type="Pfam" id="PF13477">
    <property type="entry name" value="Glyco_trans_4_2"/>
    <property type="match status" value="1"/>
</dbReference>
<dbReference type="GO" id="GO:0016757">
    <property type="term" value="F:glycosyltransferase activity"/>
    <property type="evidence" value="ECO:0007669"/>
    <property type="project" value="InterPro"/>
</dbReference>
<keyword evidence="3" id="KW-0808">Transferase</keyword>
<dbReference type="AlphaFoldDB" id="A0A1G5AHJ2"/>
<dbReference type="Proteomes" id="UP000198636">
    <property type="component" value="Unassembled WGS sequence"/>
</dbReference>
<dbReference type="PANTHER" id="PTHR12526">
    <property type="entry name" value="GLYCOSYLTRANSFERASE"/>
    <property type="match status" value="1"/>
</dbReference>
<dbReference type="RefSeq" id="WP_091538787.1">
    <property type="nucleotide sequence ID" value="NZ_FMUS01000001.1"/>
</dbReference>
<organism evidence="3 4">
    <name type="scientific">Alkaliphilus peptidifermentans DSM 18978</name>
    <dbReference type="NCBI Taxonomy" id="1120976"/>
    <lineage>
        <taxon>Bacteria</taxon>
        <taxon>Bacillati</taxon>
        <taxon>Bacillota</taxon>
        <taxon>Clostridia</taxon>
        <taxon>Peptostreptococcales</taxon>
        <taxon>Natronincolaceae</taxon>
        <taxon>Alkaliphilus</taxon>
    </lineage>
</organism>
<dbReference type="CDD" id="cd03808">
    <property type="entry name" value="GT4_CapM-like"/>
    <property type="match status" value="1"/>
</dbReference>
<reference evidence="3 4" key="1">
    <citation type="submission" date="2016-10" db="EMBL/GenBank/DDBJ databases">
        <authorList>
            <person name="de Groot N.N."/>
        </authorList>
    </citation>
    <scope>NUCLEOTIDE SEQUENCE [LARGE SCALE GENOMIC DNA]</scope>
    <source>
        <strain evidence="3 4">DSM 18978</strain>
    </source>
</reference>
<evidence type="ECO:0000259" key="2">
    <source>
        <dbReference type="Pfam" id="PF13477"/>
    </source>
</evidence>
<dbReference type="EMBL" id="FMUS01000001">
    <property type="protein sequence ID" value="SCX77362.1"/>
    <property type="molecule type" value="Genomic_DNA"/>
</dbReference>
<gene>
    <name evidence="3" type="ORF">SAMN03080606_00139</name>
</gene>
<dbReference type="SUPFAM" id="SSF53756">
    <property type="entry name" value="UDP-Glycosyltransferase/glycogen phosphorylase"/>
    <property type="match status" value="1"/>
</dbReference>
<feature type="domain" description="Glycosyl transferase family 1" evidence="1">
    <location>
        <begin position="185"/>
        <end position="338"/>
    </location>
</feature>
<proteinExistence type="predicted"/>
<evidence type="ECO:0000313" key="3">
    <source>
        <dbReference type="EMBL" id="SCX77362.1"/>
    </source>
</evidence>
<keyword evidence="4" id="KW-1185">Reference proteome</keyword>
<dbReference type="STRING" id="1120976.SAMN03080606_00139"/>
<dbReference type="InterPro" id="IPR028098">
    <property type="entry name" value="Glyco_trans_4-like_N"/>
</dbReference>
<name>A0A1G5AHJ2_9FIRM</name>
<dbReference type="OrthoDB" id="9772485at2"/>